<dbReference type="PANTHER" id="PTHR30332:SF24">
    <property type="entry name" value="SECRETIN GSPD-RELATED"/>
    <property type="match status" value="1"/>
</dbReference>
<dbReference type="PROSITE" id="PS51782">
    <property type="entry name" value="LYSM"/>
    <property type="match status" value="1"/>
</dbReference>
<dbReference type="GO" id="GO:0009279">
    <property type="term" value="C:cell outer membrane"/>
    <property type="evidence" value="ECO:0007669"/>
    <property type="project" value="UniProtKB-SubCell"/>
</dbReference>
<dbReference type="PRINTS" id="PR00811">
    <property type="entry name" value="BCTERIALGSPD"/>
</dbReference>
<comment type="subcellular location">
    <subcellularLocation>
        <location evidence="5">Cell outer membrane</location>
    </subcellularLocation>
    <subcellularLocation>
        <location evidence="1">Membrane</location>
    </subcellularLocation>
</comment>
<keyword evidence="2" id="KW-0732">Signal</keyword>
<evidence type="ECO:0000256" key="5">
    <source>
        <dbReference type="RuleBase" id="RU004004"/>
    </source>
</evidence>
<dbReference type="InterPro" id="IPR050810">
    <property type="entry name" value="Bact_Secretion_Sys_Channel"/>
</dbReference>
<protein>
    <submittedName>
        <fullName evidence="8">Type II and III secretion system protein</fullName>
    </submittedName>
</protein>
<dbReference type="RefSeq" id="WP_068715269.1">
    <property type="nucleotide sequence ID" value="NZ_LWDV01000006.1"/>
</dbReference>
<dbReference type="Gene3D" id="3.10.350.10">
    <property type="entry name" value="LysM domain"/>
    <property type="match status" value="2"/>
</dbReference>
<dbReference type="SUPFAM" id="SSF54106">
    <property type="entry name" value="LysM domain"/>
    <property type="match status" value="1"/>
</dbReference>
<dbReference type="InterPro" id="IPR004846">
    <property type="entry name" value="T2SS/T3SS_dom"/>
</dbReference>
<dbReference type="GO" id="GO:0015627">
    <property type="term" value="C:type II protein secretion system complex"/>
    <property type="evidence" value="ECO:0007669"/>
    <property type="project" value="TreeGrafter"/>
</dbReference>
<dbReference type="CDD" id="cd00118">
    <property type="entry name" value="LysM"/>
    <property type="match status" value="2"/>
</dbReference>
<dbReference type="InterPro" id="IPR004845">
    <property type="entry name" value="T2SS_GspD_CS"/>
</dbReference>
<sequence length="516" mass="57949">MIIKKQRRIVSIIYFILLMNLLISYPVLAAEDKINLSFKGVDLRDAFRALADVADMNVITDNAVQGTVTVNLKDISFIESIELLTKTNALDYRIVGNTILVGSPERLRANFDKKITEVFKLDNANPKEVKNSLSILLKEDAVKVDDRTKSVVITAYEDEIKEIKKVIERLDKPNKQVIIEARIEDISRDKLDNMGIDWSFARETTANGAPIVWDYADSAGSVKVANIFEIGDVGVEYQSILAALNETGDSVTLANPHLATVDGKEAIINIGQEIPVIRETKDDDETTREVEFRTVGTILKLTPRVNNGAVTLAINQEVSEVNDYVDNMPVINTKNVTTNIMVQNGKTIAIGGLISDKQIEKLSKVPVLGDVPLLGKLFSKRRVDNQKRELVIFITPKIIETEDRNQNKLWGENIKPFRYKVRKFDTFWSIGKLFNISFAEIMVYNNIDTPEKLKVGQELLIPVPKNRYYQVSVTDSINNIAKKYDVSIDDLKRINGLAALQSKDEVELVLPVAVEE</sequence>
<dbReference type="InterPro" id="IPR018392">
    <property type="entry name" value="LysM"/>
</dbReference>
<reference evidence="9" key="1">
    <citation type="submission" date="2016-07" db="EMBL/GenBank/DDBJ databases">
        <authorList>
            <person name="Florea S."/>
            <person name="Webb J.S."/>
            <person name="Jaromczyk J."/>
            <person name="Schardl C.L."/>
        </authorList>
    </citation>
    <scope>NUCLEOTIDE SEQUENCE [LARGE SCALE GENOMIC DNA]</scope>
    <source>
        <strain evidence="9">Z6</strain>
    </source>
</reference>
<dbReference type="Gene3D" id="3.30.1370.120">
    <property type="match status" value="1"/>
</dbReference>
<dbReference type="Pfam" id="PF01476">
    <property type="entry name" value="LysM"/>
    <property type="match status" value="2"/>
</dbReference>
<name>A0A1C0ACN6_9FIRM</name>
<feature type="domain" description="LysM" evidence="7">
    <location>
        <begin position="417"/>
        <end position="461"/>
    </location>
</feature>
<evidence type="ECO:0000313" key="9">
    <source>
        <dbReference type="Proteomes" id="UP000093514"/>
    </source>
</evidence>
<dbReference type="GO" id="GO:0009306">
    <property type="term" value="P:protein secretion"/>
    <property type="evidence" value="ECO:0007669"/>
    <property type="project" value="InterPro"/>
</dbReference>
<comment type="similarity">
    <text evidence="4">Belongs to the bacterial secretin family.</text>
</comment>
<comment type="caution">
    <text evidence="8">The sequence shown here is derived from an EMBL/GenBank/DDBJ whole genome shotgun (WGS) entry which is preliminary data.</text>
</comment>
<keyword evidence="6" id="KW-0812">Transmembrane</keyword>
<dbReference type="EMBL" id="LWDV01000006">
    <property type="protein sequence ID" value="OCL28131.1"/>
    <property type="molecule type" value="Genomic_DNA"/>
</dbReference>
<proteinExistence type="inferred from homology"/>
<reference evidence="8 9" key="2">
    <citation type="submission" date="2016-08" db="EMBL/GenBank/DDBJ databases">
        <title>Orenia metallireducens sp. nov. strain Z6, a Novel Metal-reducing Firmicute from the Deep Subsurface.</title>
        <authorList>
            <person name="Maxim B.I."/>
            <person name="Kenneth K."/>
            <person name="Flynn T.M."/>
            <person name="Oloughlin E.J."/>
            <person name="Locke R.A."/>
            <person name="Weber J.R."/>
            <person name="Egan S.M."/>
            <person name="Mackie R.I."/>
            <person name="Cann I.K."/>
        </authorList>
    </citation>
    <scope>NUCLEOTIDE SEQUENCE [LARGE SCALE GENOMIC DNA]</scope>
    <source>
        <strain evidence="8 9">Z6</strain>
    </source>
</reference>
<dbReference type="Gene3D" id="3.30.1370.130">
    <property type="match status" value="1"/>
</dbReference>
<evidence type="ECO:0000256" key="4">
    <source>
        <dbReference type="RuleBase" id="RU004003"/>
    </source>
</evidence>
<evidence type="ECO:0000256" key="3">
    <source>
        <dbReference type="ARBA" id="ARBA00023136"/>
    </source>
</evidence>
<dbReference type="PANTHER" id="PTHR30332">
    <property type="entry name" value="PROBABLE GENERAL SECRETION PATHWAY PROTEIN D"/>
    <property type="match status" value="1"/>
</dbReference>
<dbReference type="InterPro" id="IPR038591">
    <property type="entry name" value="NolW-like_sf"/>
</dbReference>
<accession>A0A1C0ACN6</accession>
<gene>
    <name evidence="8" type="ORF">U472_02780</name>
</gene>
<dbReference type="InterPro" id="IPR005644">
    <property type="entry name" value="NolW-like"/>
</dbReference>
<keyword evidence="5" id="KW-0813">Transport</keyword>
<keyword evidence="9" id="KW-1185">Reference proteome</keyword>
<dbReference type="OrthoDB" id="9779724at2"/>
<evidence type="ECO:0000259" key="7">
    <source>
        <dbReference type="PROSITE" id="PS51782"/>
    </source>
</evidence>
<dbReference type="Pfam" id="PF03958">
    <property type="entry name" value="Secretin_N"/>
    <property type="match status" value="1"/>
</dbReference>
<dbReference type="AlphaFoldDB" id="A0A1C0ACN6"/>
<keyword evidence="6" id="KW-1133">Transmembrane helix</keyword>
<evidence type="ECO:0000313" key="8">
    <source>
        <dbReference type="EMBL" id="OCL28131.1"/>
    </source>
</evidence>
<dbReference type="SMART" id="SM00257">
    <property type="entry name" value="LysM"/>
    <property type="match status" value="2"/>
</dbReference>
<keyword evidence="3 6" id="KW-0472">Membrane</keyword>
<dbReference type="InterPro" id="IPR001775">
    <property type="entry name" value="GspD/PilQ"/>
</dbReference>
<dbReference type="InterPro" id="IPR036779">
    <property type="entry name" value="LysM_dom_sf"/>
</dbReference>
<feature type="transmembrane region" description="Helical" evidence="6">
    <location>
        <begin position="12"/>
        <end position="29"/>
    </location>
</feature>
<evidence type="ECO:0000256" key="1">
    <source>
        <dbReference type="ARBA" id="ARBA00004370"/>
    </source>
</evidence>
<organism evidence="8 9">
    <name type="scientific">Orenia metallireducens</name>
    <dbReference type="NCBI Taxonomy" id="1413210"/>
    <lineage>
        <taxon>Bacteria</taxon>
        <taxon>Bacillati</taxon>
        <taxon>Bacillota</taxon>
        <taxon>Clostridia</taxon>
        <taxon>Halanaerobiales</taxon>
        <taxon>Halobacteroidaceae</taxon>
        <taxon>Orenia</taxon>
    </lineage>
</organism>
<dbReference type="PROSITE" id="PS00875">
    <property type="entry name" value="T2SP_D"/>
    <property type="match status" value="1"/>
</dbReference>
<dbReference type="Pfam" id="PF00263">
    <property type="entry name" value="Secretin"/>
    <property type="match status" value="1"/>
</dbReference>
<evidence type="ECO:0000256" key="2">
    <source>
        <dbReference type="ARBA" id="ARBA00022729"/>
    </source>
</evidence>
<dbReference type="Proteomes" id="UP000093514">
    <property type="component" value="Unassembled WGS sequence"/>
</dbReference>
<evidence type="ECO:0000256" key="6">
    <source>
        <dbReference type="SAM" id="Phobius"/>
    </source>
</evidence>